<evidence type="ECO:0000313" key="1">
    <source>
        <dbReference type="EMBL" id="ART61190.1"/>
    </source>
</evidence>
<name>A0A240UJJ1_9BURK</name>
<sequence length="203" mass="21708">MMQSAEHPEVFGQFTDKAKSLVSAGAQMLVSDASATISQQAKATSPSQLALQLQAKAVIGAGGVLTEPCQSLSLTESDFLDKLSRESFTAKHSLKAAQLDAAASRLKASNVPQAETQARMEDARRDFESHRATFVTTVFRLNNGLNGVPRDVTRHIASSAALMEVSSDSNLTYAVLRSRGNAFAARRQLNVSENLKGWGSKPA</sequence>
<protein>
    <submittedName>
        <fullName evidence="1">Uncharacterized protein</fullName>
    </submittedName>
</protein>
<geneLocation type="plasmid" evidence="1 2">
    <name>pACP4.1</name>
</geneLocation>
<evidence type="ECO:0000313" key="2">
    <source>
        <dbReference type="Proteomes" id="UP000194440"/>
    </source>
</evidence>
<keyword evidence="2" id="KW-1185">Reference proteome</keyword>
<organism evidence="1 2">
    <name type="scientific">Acidovorax carolinensis</name>
    <dbReference type="NCBI Taxonomy" id="553814"/>
    <lineage>
        <taxon>Bacteria</taxon>
        <taxon>Pseudomonadati</taxon>
        <taxon>Pseudomonadota</taxon>
        <taxon>Betaproteobacteria</taxon>
        <taxon>Burkholderiales</taxon>
        <taxon>Comamonadaceae</taxon>
        <taxon>Acidovorax</taxon>
    </lineage>
</organism>
<keyword evidence="1" id="KW-0614">Plasmid</keyword>
<proteinExistence type="predicted"/>
<dbReference type="Proteomes" id="UP000194440">
    <property type="component" value="Plasmid pACP4.1"/>
</dbReference>
<gene>
    <name evidence="1" type="ORF">CBP36_19690</name>
</gene>
<dbReference type="EMBL" id="CP021367">
    <property type="protein sequence ID" value="ART61190.1"/>
    <property type="molecule type" value="Genomic_DNA"/>
</dbReference>
<dbReference type="AlphaFoldDB" id="A0A240UJJ1"/>
<dbReference type="KEGG" id="acip:CBP36_19690"/>
<accession>A0A240UJJ1</accession>
<reference evidence="1" key="1">
    <citation type="submission" date="2017-05" db="EMBL/GenBank/DDBJ databases">
        <title>Polyphasic characterization of four soil-derived phenanthrene-degrading Acidovorax strains and proposal of Acidovorax phenanthrenivorans sp. nov.</title>
        <authorList>
            <person name="Singleton D."/>
            <person name="Lee J."/>
            <person name="Dickey A.N."/>
            <person name="Stroud A."/>
            <person name="Scholl E.H."/>
            <person name="Wright F.A."/>
            <person name="Aitken M.D."/>
        </authorList>
    </citation>
    <scope>NUCLEOTIDE SEQUENCE</scope>
    <source>
        <strain evidence="1">P4</strain>
        <plasmid evidence="1">pACP4.1</plasmid>
    </source>
</reference>